<dbReference type="Proteomes" id="UP000325081">
    <property type="component" value="Unassembled WGS sequence"/>
</dbReference>
<reference evidence="3" key="1">
    <citation type="journal article" date="2019" name="Curr. Biol.">
        <title>Genome Sequence of Striga asiatica Provides Insight into the Evolution of Plant Parasitism.</title>
        <authorList>
            <person name="Yoshida S."/>
            <person name="Kim S."/>
            <person name="Wafula E.K."/>
            <person name="Tanskanen J."/>
            <person name="Kim Y.M."/>
            <person name="Honaas L."/>
            <person name="Yang Z."/>
            <person name="Spallek T."/>
            <person name="Conn C.E."/>
            <person name="Ichihashi Y."/>
            <person name="Cheong K."/>
            <person name="Cui S."/>
            <person name="Der J.P."/>
            <person name="Gundlach H."/>
            <person name="Jiao Y."/>
            <person name="Hori C."/>
            <person name="Ishida J.K."/>
            <person name="Kasahara H."/>
            <person name="Kiba T."/>
            <person name="Kim M.S."/>
            <person name="Koo N."/>
            <person name="Laohavisit A."/>
            <person name="Lee Y.H."/>
            <person name="Lumba S."/>
            <person name="McCourt P."/>
            <person name="Mortimer J.C."/>
            <person name="Mutuku J.M."/>
            <person name="Nomura T."/>
            <person name="Sasaki-Sekimoto Y."/>
            <person name="Seto Y."/>
            <person name="Wang Y."/>
            <person name="Wakatake T."/>
            <person name="Sakakibara H."/>
            <person name="Demura T."/>
            <person name="Yamaguchi S."/>
            <person name="Yoneyama K."/>
            <person name="Manabe R.I."/>
            <person name="Nelson D.C."/>
            <person name="Schulman A.H."/>
            <person name="Timko M.P."/>
            <person name="dePamphilis C.W."/>
            <person name="Choi D."/>
            <person name="Shirasu K."/>
        </authorList>
    </citation>
    <scope>NUCLEOTIDE SEQUENCE [LARGE SCALE GENOMIC DNA]</scope>
    <source>
        <strain evidence="3">cv. UVA1</strain>
    </source>
</reference>
<evidence type="ECO:0000313" key="3">
    <source>
        <dbReference type="Proteomes" id="UP000325081"/>
    </source>
</evidence>
<gene>
    <name evidence="2" type="ORF">STAS_22622</name>
</gene>
<comment type="caution">
    <text evidence="2">The sequence shown here is derived from an EMBL/GenBank/DDBJ whole genome shotgun (WGS) entry which is preliminary data.</text>
</comment>
<proteinExistence type="predicted"/>
<dbReference type="AlphaFoldDB" id="A0A5A7QKJ7"/>
<feature type="region of interest" description="Disordered" evidence="1">
    <location>
        <begin position="100"/>
        <end position="124"/>
    </location>
</feature>
<organism evidence="2 3">
    <name type="scientific">Striga asiatica</name>
    <name type="common">Asiatic witchweed</name>
    <name type="synonym">Buchnera asiatica</name>
    <dbReference type="NCBI Taxonomy" id="4170"/>
    <lineage>
        <taxon>Eukaryota</taxon>
        <taxon>Viridiplantae</taxon>
        <taxon>Streptophyta</taxon>
        <taxon>Embryophyta</taxon>
        <taxon>Tracheophyta</taxon>
        <taxon>Spermatophyta</taxon>
        <taxon>Magnoliopsida</taxon>
        <taxon>eudicotyledons</taxon>
        <taxon>Gunneridae</taxon>
        <taxon>Pentapetalae</taxon>
        <taxon>asterids</taxon>
        <taxon>lamiids</taxon>
        <taxon>Lamiales</taxon>
        <taxon>Orobanchaceae</taxon>
        <taxon>Buchnereae</taxon>
        <taxon>Striga</taxon>
    </lineage>
</organism>
<evidence type="ECO:0000256" key="1">
    <source>
        <dbReference type="SAM" id="MobiDB-lite"/>
    </source>
</evidence>
<accession>A0A5A7QKJ7</accession>
<keyword evidence="3" id="KW-1185">Reference proteome</keyword>
<protein>
    <submittedName>
        <fullName evidence="2">Cytoplasmic polyadenylation element-binding protein 3</fullName>
    </submittedName>
</protein>
<dbReference type="EMBL" id="BKCP01007183">
    <property type="protein sequence ID" value="GER45620.1"/>
    <property type="molecule type" value="Genomic_DNA"/>
</dbReference>
<sequence>MTSQKESKGCCCEKERSVKLSQYQPHLADKPIQARPWTIEFGKGRGKPKPMLKPIILLLSCSVRCYSQRQVRKILRCGRKELSKQDKITNKSKATGAAGKCLVGQQPNEPGGAHTAASCIRTSD</sequence>
<evidence type="ECO:0000313" key="2">
    <source>
        <dbReference type="EMBL" id="GER45620.1"/>
    </source>
</evidence>
<name>A0A5A7QKJ7_STRAF</name>